<reference evidence="2" key="1">
    <citation type="submission" date="2023-03" db="EMBL/GenBank/DDBJ databases">
        <title>Massive genome expansion in bonnet fungi (Mycena s.s.) driven by repeated elements and novel gene families across ecological guilds.</title>
        <authorList>
            <consortium name="Lawrence Berkeley National Laboratory"/>
            <person name="Harder C.B."/>
            <person name="Miyauchi S."/>
            <person name="Viragh M."/>
            <person name="Kuo A."/>
            <person name="Thoen E."/>
            <person name="Andreopoulos B."/>
            <person name="Lu D."/>
            <person name="Skrede I."/>
            <person name="Drula E."/>
            <person name="Henrissat B."/>
            <person name="Morin E."/>
            <person name="Kohler A."/>
            <person name="Barry K."/>
            <person name="LaButti K."/>
            <person name="Morin E."/>
            <person name="Salamov A."/>
            <person name="Lipzen A."/>
            <person name="Mereny Z."/>
            <person name="Hegedus B."/>
            <person name="Baldrian P."/>
            <person name="Stursova M."/>
            <person name="Weitz H."/>
            <person name="Taylor A."/>
            <person name="Grigoriev I.V."/>
            <person name="Nagy L.G."/>
            <person name="Martin F."/>
            <person name="Kauserud H."/>
        </authorList>
    </citation>
    <scope>NUCLEOTIDE SEQUENCE</scope>
    <source>
        <strain evidence="2">CBHHK182m</strain>
    </source>
</reference>
<evidence type="ECO:0000313" key="3">
    <source>
        <dbReference type="Proteomes" id="UP001215598"/>
    </source>
</evidence>
<accession>A0AAD7J7U1</accession>
<proteinExistence type="predicted"/>
<keyword evidence="3" id="KW-1185">Reference proteome</keyword>
<dbReference type="EMBL" id="JARKIB010000040">
    <property type="protein sequence ID" value="KAJ7759078.1"/>
    <property type="molecule type" value="Genomic_DNA"/>
</dbReference>
<comment type="caution">
    <text evidence="2">The sequence shown here is derived from an EMBL/GenBank/DDBJ whole genome shotgun (WGS) entry which is preliminary data.</text>
</comment>
<feature type="non-terminal residue" evidence="2">
    <location>
        <position position="1"/>
    </location>
</feature>
<dbReference type="AlphaFoldDB" id="A0AAD7J7U1"/>
<evidence type="ECO:0000313" key="2">
    <source>
        <dbReference type="EMBL" id="KAJ7759078.1"/>
    </source>
</evidence>
<organism evidence="2 3">
    <name type="scientific">Mycena metata</name>
    <dbReference type="NCBI Taxonomy" id="1033252"/>
    <lineage>
        <taxon>Eukaryota</taxon>
        <taxon>Fungi</taxon>
        <taxon>Dikarya</taxon>
        <taxon>Basidiomycota</taxon>
        <taxon>Agaricomycotina</taxon>
        <taxon>Agaricomycetes</taxon>
        <taxon>Agaricomycetidae</taxon>
        <taxon>Agaricales</taxon>
        <taxon>Marasmiineae</taxon>
        <taxon>Mycenaceae</taxon>
        <taxon>Mycena</taxon>
    </lineage>
</organism>
<sequence>SEHNDGKGVKCVITFKPTLPPPAIGEKRRSNARADIVKCSTHFHENSSLSELFDAAITAIGAEARFLKFKIVAKALRTSSFTAKYSVPGRSALKDMMLNTEDHFTEMIDEVITKPKAEVKLEIVESPDNRASETAVGGGEGEKETDSRKGKKRQLPPEEETMAETIMQLKTAHHCSDRSCTSWTCFVGNPSATHIRLTPLHLQTWAAALVSHPPMVLYGLYLFLNSS</sequence>
<evidence type="ECO:0000256" key="1">
    <source>
        <dbReference type="SAM" id="MobiDB-lite"/>
    </source>
</evidence>
<protein>
    <submittedName>
        <fullName evidence="2">Uncharacterized protein</fullName>
    </submittedName>
</protein>
<name>A0AAD7J7U1_9AGAR</name>
<gene>
    <name evidence="2" type="ORF">B0H16DRAFT_1313683</name>
</gene>
<feature type="region of interest" description="Disordered" evidence="1">
    <location>
        <begin position="124"/>
        <end position="159"/>
    </location>
</feature>
<dbReference type="Proteomes" id="UP001215598">
    <property type="component" value="Unassembled WGS sequence"/>
</dbReference>